<protein>
    <submittedName>
        <fullName evidence="1">Uncharacterized protein</fullName>
    </submittedName>
</protein>
<accession>H9UIH4</accession>
<evidence type="ECO:0000313" key="1">
    <source>
        <dbReference type="EMBL" id="AFG37317.1"/>
    </source>
</evidence>
<organism evidence="1 2">
    <name type="scientific">Spirochaeta africana (strain ATCC 700263 / DSM 8902 / Z-7692)</name>
    <dbReference type="NCBI Taxonomy" id="889378"/>
    <lineage>
        <taxon>Bacteria</taxon>
        <taxon>Pseudomonadati</taxon>
        <taxon>Spirochaetota</taxon>
        <taxon>Spirochaetia</taxon>
        <taxon>Spirochaetales</taxon>
        <taxon>Spirochaetaceae</taxon>
        <taxon>Spirochaeta</taxon>
    </lineage>
</organism>
<dbReference type="PATRIC" id="fig|889378.3.peg.1241"/>
<reference evidence="2" key="1">
    <citation type="journal article" date="2013" name="Stand. Genomic Sci.">
        <title>Complete genome sequence of the halophilic bacterium Spirochaeta africana type strain (Z-7692(T)) from the alkaline Lake Magadi in the East African Rift.</title>
        <authorList>
            <person name="Liolos K."/>
            <person name="Abt B."/>
            <person name="Scheuner C."/>
            <person name="Teshima H."/>
            <person name="Held B."/>
            <person name="Lapidus A."/>
            <person name="Nolan M."/>
            <person name="Lucas S."/>
            <person name="Deshpande S."/>
            <person name="Cheng J.F."/>
            <person name="Tapia R."/>
            <person name="Goodwin L.A."/>
            <person name="Pitluck S."/>
            <person name="Pagani I."/>
            <person name="Ivanova N."/>
            <person name="Mavromatis K."/>
            <person name="Mikhailova N."/>
            <person name="Huntemann M."/>
            <person name="Pati A."/>
            <person name="Chen A."/>
            <person name="Palaniappan K."/>
            <person name="Land M."/>
            <person name="Rohde M."/>
            <person name="Tindall B.J."/>
            <person name="Detter J.C."/>
            <person name="Goker M."/>
            <person name="Bristow J."/>
            <person name="Eisen J.A."/>
            <person name="Markowitz V."/>
            <person name="Hugenholtz P."/>
            <person name="Woyke T."/>
            <person name="Klenk H.P."/>
            <person name="Kyrpides N.C."/>
        </authorList>
    </citation>
    <scope>NUCLEOTIDE SEQUENCE</scope>
    <source>
        <strain evidence="2">ATCC 700263 / DSM 8902 / Z-7692</strain>
    </source>
</reference>
<dbReference type="HOGENOM" id="CLU_303241_0_0_12"/>
<sequence length="982" mass="105267">MGTIGECTTSYGLALMLVDAGYRRKSGYGMQLVIDEATDRVRLASEAIFGEPGAEDIEVTLSASEKVAYFITRTIEEVRKTDYGPGVETVMREVQEKRYRTVDHKGSATRSPGLFGKHVGFAPQLKDGDDIDVTKARYDFDYNIRFEGEGQMGRIMYAYLNYNLIEARGWSELAKPAWDRRMYNDDGHWISAPTVRQVGMTAVGVAATVASAGVGTGFVGVLASTAISTGVTATGNLAFGMMDVAGGYMDMDDMLLGVGKQAAIGMATGMIGGSSSLLTGKLAVTSTIGNMAMQGATMAASNAAVGAINAITLEDGEWGWDREVFTEATIGRNAVAGYVGGMAGNITTQSLGRFNLHDSNGIALGSTIFDTENIGAFNSFAGGMTSSAIQYGMTGETTMNLLNLTDVTKIFGMDPLLDRDGNELRMGFFEMRLGGGTEHMFGLGSGGMDIGYSSMTAALSGLSETMQIAGLRFGGEQGKATLNAVNALSYTSSEMNHALGRQIFDRDIDVLYGELGENFIGQFDASKPATIAINSSFLGSGAEKAAQLASILSHEGTHLYGSTSEVGAYAQQTGTYMQLMGAWGEYGVGDESFLMESMMQTMRPTNPEPVDGISNAERLPLGGSQLGVEPRGLIGIGLLRSGESFETTASRGVDGFLFGSLRTAVADVAGLDVFTERLLPSEHNPAIAMDTMMRQRELYVQGAVSLASMLLSFGGGVSAGQSVGSAAANSAVPGYLSRPDNLFQAGGALLDATSHALAFSAMINSDSSASYTVAISGSVLNRNNRTLLANTSFFDLPDYSTLTGFGAWNRDRQVFGLAEAAGIPLAVDNQWQGNEQAQADVTNQMMRNYMFVHSMSNTFGIDDPERLRQLYYEGAPMPTGQNAHGQEIGWTYAVIPFADVNTGPWQAGGFSQFVDQSLQDMMNTVNMIDFSHRYPSSVPGRQKEYDTGLRYYDDYRREVWSQWLEFDTFLTNHNLANGGWEW</sequence>
<gene>
    <name evidence="1" type="ordered locus">Spiaf_1240</name>
</gene>
<dbReference type="KEGG" id="sfc:Spiaf_1240"/>
<keyword evidence="2" id="KW-1185">Reference proteome</keyword>
<proteinExistence type="predicted"/>
<dbReference type="Proteomes" id="UP000007383">
    <property type="component" value="Chromosome"/>
</dbReference>
<dbReference type="EMBL" id="CP003282">
    <property type="protein sequence ID" value="AFG37317.1"/>
    <property type="molecule type" value="Genomic_DNA"/>
</dbReference>
<dbReference type="STRING" id="889378.Spiaf_1240"/>
<dbReference type="AlphaFoldDB" id="H9UIH4"/>
<name>H9UIH4_SPIAZ</name>
<evidence type="ECO:0000313" key="2">
    <source>
        <dbReference type="Proteomes" id="UP000007383"/>
    </source>
</evidence>
<dbReference type="eggNOG" id="COG3210">
    <property type="taxonomic scope" value="Bacteria"/>
</dbReference>